<accession>A0ACA9Q7J4</accession>
<dbReference type="Proteomes" id="UP000789702">
    <property type="component" value="Unassembled WGS sequence"/>
</dbReference>
<comment type="caution">
    <text evidence="1">The sequence shown here is derived from an EMBL/GenBank/DDBJ whole genome shotgun (WGS) entry which is preliminary data.</text>
</comment>
<organism evidence="1 2">
    <name type="scientific">Dentiscutata heterogama</name>
    <dbReference type="NCBI Taxonomy" id="1316150"/>
    <lineage>
        <taxon>Eukaryota</taxon>
        <taxon>Fungi</taxon>
        <taxon>Fungi incertae sedis</taxon>
        <taxon>Mucoromycota</taxon>
        <taxon>Glomeromycotina</taxon>
        <taxon>Glomeromycetes</taxon>
        <taxon>Diversisporales</taxon>
        <taxon>Gigasporaceae</taxon>
        <taxon>Dentiscutata</taxon>
    </lineage>
</organism>
<evidence type="ECO:0000313" key="2">
    <source>
        <dbReference type="Proteomes" id="UP000789702"/>
    </source>
</evidence>
<feature type="non-terminal residue" evidence="1">
    <location>
        <position position="1"/>
    </location>
</feature>
<protein>
    <submittedName>
        <fullName evidence="1">11090_t:CDS:1</fullName>
    </submittedName>
</protein>
<proteinExistence type="predicted"/>
<dbReference type="EMBL" id="CAJVPU010040700">
    <property type="protein sequence ID" value="CAG8739848.1"/>
    <property type="molecule type" value="Genomic_DNA"/>
</dbReference>
<evidence type="ECO:0000313" key="1">
    <source>
        <dbReference type="EMBL" id="CAG8739848.1"/>
    </source>
</evidence>
<reference evidence="1" key="1">
    <citation type="submission" date="2021-06" db="EMBL/GenBank/DDBJ databases">
        <authorList>
            <person name="Kallberg Y."/>
            <person name="Tangrot J."/>
            <person name="Rosling A."/>
        </authorList>
    </citation>
    <scope>NUCLEOTIDE SEQUENCE</scope>
    <source>
        <strain evidence="1">IL203A</strain>
    </source>
</reference>
<name>A0ACA9Q7J4_9GLOM</name>
<gene>
    <name evidence="1" type="ORF">DHETER_LOCUS13979</name>
</gene>
<sequence>CLYDLAGNAYFQEQNTKPNLQKYISKTIREEVGPIKDIFDYYYKEESSKNNSYKIGNLEEEQYKQIKNFLKQHSSSFA</sequence>
<keyword evidence="2" id="KW-1185">Reference proteome</keyword>